<name>A0A100XGE0_MYCTH</name>
<protein>
    <recommendedName>
        <fullName evidence="2">DUF222 domain-containing protein</fullName>
    </recommendedName>
</protein>
<dbReference type="InterPro" id="IPR003870">
    <property type="entry name" value="DUF222"/>
</dbReference>
<dbReference type="CDD" id="cd00085">
    <property type="entry name" value="HNHc"/>
    <property type="match status" value="1"/>
</dbReference>
<evidence type="ECO:0000313" key="4">
    <source>
        <dbReference type="Proteomes" id="UP000069654"/>
    </source>
</evidence>
<dbReference type="InterPro" id="IPR003615">
    <property type="entry name" value="HNH_nuc"/>
</dbReference>
<dbReference type="AlphaFoldDB" id="A0A100XGE0"/>
<sequence length="419" mass="45382">MFESLDDGAVVDSIAAASREQSAACGREMLAIGELYARRAPEDDTERANWAIDGHANVVAEISAALNISRGRAAGRLQLAIDLRERLPRVAAVFAAGDIDFRMVSALVNRSRNVVDPDLLARLDAALAAWSPKWMKLSGPTLNERIDMWVERFDPTGVREPRSPGEDRYVVVTPAGQGMVDVSARLTFEAGFAFDTRLDQIAATVCRDDPRTADQRRADAMAAMSEGQNRLVCGCGSEDCPADPADTAATRLVINVIAEQATVEGRSDNPGYLPGYGAVPASILRAKAATATLRPVALPQPCAEAGYRPSAALTRFIRCRDLTCRFPGCDAPAAVCQIDHTIPYPAGPTHPSNLKLLCVFHCRQAELRFTHDQHKHQSSCLPAYFQRPHGPATRRPPSARGLREAVPRQGVDPRRVSGQ</sequence>
<comment type="caution">
    <text evidence="3">The sequence shown here is derived from an EMBL/GenBank/DDBJ whole genome shotgun (WGS) entry which is preliminary data.</text>
</comment>
<dbReference type="OMA" id="MWVERFD"/>
<reference evidence="4" key="2">
    <citation type="submission" date="2016-02" db="EMBL/GenBank/DDBJ databases">
        <title>Draft genome sequence of five rapidly growing Mycobacterium species.</title>
        <authorList>
            <person name="Katahira K."/>
            <person name="Gotou Y."/>
            <person name="Iida K."/>
            <person name="Ogura Y."/>
            <person name="Hayashi T."/>
        </authorList>
    </citation>
    <scope>NUCLEOTIDE SEQUENCE [LARGE SCALE GENOMIC DNA]</scope>
    <source>
        <strain evidence="4">JCM6362</strain>
    </source>
</reference>
<organism evidence="3 4">
    <name type="scientific">Mycolicibacterium thermoresistibile</name>
    <name type="common">Mycobacterium thermoresistibile</name>
    <dbReference type="NCBI Taxonomy" id="1797"/>
    <lineage>
        <taxon>Bacteria</taxon>
        <taxon>Bacillati</taxon>
        <taxon>Actinomycetota</taxon>
        <taxon>Actinomycetes</taxon>
        <taxon>Mycobacteriales</taxon>
        <taxon>Mycobacteriaceae</taxon>
        <taxon>Mycolicibacterium</taxon>
    </lineage>
</organism>
<feature type="domain" description="DUF222" evidence="2">
    <location>
        <begin position="17"/>
        <end position="321"/>
    </location>
</feature>
<gene>
    <name evidence="3" type="ORF">RMCT_3018</name>
</gene>
<dbReference type="EMBL" id="BCTB01000028">
    <property type="protein sequence ID" value="GAT16049.1"/>
    <property type="molecule type" value="Genomic_DNA"/>
</dbReference>
<proteinExistence type="predicted"/>
<accession>A0A100XGE0</accession>
<dbReference type="Pfam" id="PF02720">
    <property type="entry name" value="DUF222"/>
    <property type="match status" value="1"/>
</dbReference>
<dbReference type="STRING" id="1797.RMCT_3018"/>
<feature type="compositionally biased region" description="Basic and acidic residues" evidence="1">
    <location>
        <begin position="401"/>
        <end position="419"/>
    </location>
</feature>
<reference evidence="3 4" key="1">
    <citation type="journal article" date="2016" name="Genome Announc.">
        <title>Draft Genome Sequences of Five Rapidly Growing Mycobacterium Species, M. thermoresistibile, M. fortuitum subsp. acetamidolyticum, M. canariasense, M. brisbanense, and M. novocastrense.</title>
        <authorList>
            <person name="Katahira K."/>
            <person name="Ogura Y."/>
            <person name="Gotoh Y."/>
            <person name="Hayashi T."/>
        </authorList>
    </citation>
    <scope>NUCLEOTIDE SEQUENCE [LARGE SCALE GENOMIC DNA]</scope>
    <source>
        <strain evidence="3 4">JCM6362</strain>
    </source>
</reference>
<evidence type="ECO:0000259" key="2">
    <source>
        <dbReference type="Pfam" id="PF02720"/>
    </source>
</evidence>
<dbReference type="Proteomes" id="UP000069654">
    <property type="component" value="Unassembled WGS sequence"/>
</dbReference>
<feature type="region of interest" description="Disordered" evidence="1">
    <location>
        <begin position="383"/>
        <end position="419"/>
    </location>
</feature>
<evidence type="ECO:0000313" key="3">
    <source>
        <dbReference type="EMBL" id="GAT16049.1"/>
    </source>
</evidence>
<dbReference type="RefSeq" id="WP_003923643.1">
    <property type="nucleotide sequence ID" value="NZ_BCTB01000028.1"/>
</dbReference>
<evidence type="ECO:0000256" key="1">
    <source>
        <dbReference type="SAM" id="MobiDB-lite"/>
    </source>
</evidence>